<reference evidence="2 3" key="1">
    <citation type="submission" date="2016-10" db="EMBL/GenBank/DDBJ databases">
        <authorList>
            <person name="de Groot N.N."/>
        </authorList>
    </citation>
    <scope>NUCLEOTIDE SEQUENCE [LARGE SCALE GENOMIC DNA]</scope>
    <source>
        <strain evidence="2 3">SP2</strain>
    </source>
</reference>
<accession>A0A1I3K250</accession>
<dbReference type="Proteomes" id="UP000182829">
    <property type="component" value="Unassembled WGS sequence"/>
</dbReference>
<feature type="region of interest" description="Disordered" evidence="1">
    <location>
        <begin position="1"/>
        <end position="59"/>
    </location>
</feature>
<organism evidence="2 3">
    <name type="scientific">Natronobacterium gregoryi</name>
    <dbReference type="NCBI Taxonomy" id="44930"/>
    <lineage>
        <taxon>Archaea</taxon>
        <taxon>Methanobacteriati</taxon>
        <taxon>Methanobacteriota</taxon>
        <taxon>Stenosarchaea group</taxon>
        <taxon>Halobacteria</taxon>
        <taxon>Halobacteriales</taxon>
        <taxon>Natrialbaceae</taxon>
        <taxon>Natronobacterium</taxon>
    </lineage>
</organism>
<dbReference type="AlphaFoldDB" id="A0A1I3K250"/>
<feature type="compositionally biased region" description="Basic and acidic residues" evidence="1">
    <location>
        <begin position="19"/>
        <end position="30"/>
    </location>
</feature>
<name>A0A1I3K250_9EURY</name>
<evidence type="ECO:0000313" key="2">
    <source>
        <dbReference type="EMBL" id="SFI66390.1"/>
    </source>
</evidence>
<dbReference type="EMBL" id="FORO01000003">
    <property type="protein sequence ID" value="SFI66390.1"/>
    <property type="molecule type" value="Genomic_DNA"/>
</dbReference>
<evidence type="ECO:0000313" key="3">
    <source>
        <dbReference type="Proteomes" id="UP000182829"/>
    </source>
</evidence>
<protein>
    <submittedName>
        <fullName evidence="2">Uncharacterized protein</fullName>
    </submittedName>
</protein>
<gene>
    <name evidence="2" type="ORF">SAMN05443661_10351</name>
</gene>
<sequence>MSGGETPSESRLDIGGYRPEFEKEGEKSHVVDVSVERGQQFRGESPTESAFDLSSRLGGEARESGEKRLEFLVVVP</sequence>
<evidence type="ECO:0000256" key="1">
    <source>
        <dbReference type="SAM" id="MobiDB-lite"/>
    </source>
</evidence>
<proteinExistence type="predicted"/>